<dbReference type="AlphaFoldDB" id="A0A317F5E6"/>
<protein>
    <recommendedName>
        <fullName evidence="4">SbsA Ig-like domain-containing protein</fullName>
    </recommendedName>
</protein>
<dbReference type="Pfam" id="PF13205">
    <property type="entry name" value="Big_5"/>
    <property type="match status" value="1"/>
</dbReference>
<dbReference type="Proteomes" id="UP000245391">
    <property type="component" value="Unassembled WGS sequence"/>
</dbReference>
<dbReference type="InterPro" id="IPR032812">
    <property type="entry name" value="SbsA_Ig"/>
</dbReference>
<dbReference type="EMBL" id="QGNY01000002">
    <property type="protein sequence ID" value="PWS32718.1"/>
    <property type="molecule type" value="Genomic_DNA"/>
</dbReference>
<proteinExistence type="predicted"/>
<gene>
    <name evidence="5" type="ORF">DF947_06505</name>
</gene>
<feature type="chain" id="PRO_5016395667" description="SbsA Ig-like domain-containing protein" evidence="3">
    <location>
        <begin position="30"/>
        <end position="577"/>
    </location>
</feature>
<sequence>MPNLKAQYFNLKNLTVVFALLLFFGCASIQTPQGGPKDTKPPKVLSMLPKNLTKNFNAKKVVIEFDEYFNINDEFKEFSISPDQEKLPILKKRQKRLEITLQDSLEKNTTYTLNFGKSIADVNENNVVKNLSYVFSTGPEIDSLSLSGRVSSALTGETEKDVVVFILPLERDTLFGKKRPSIYTLTDSSGNYKLNNLRKGSYKIYALKETGSDKIYQQSSDEIGFIKDPIVIDKNIDNINLQVFKELAPEFRVVDRKLNNDGSILLTFNQQLKNPKLTVMDPPAVDVGKRVYFNKTNDTAKVWVNDLSFDSLKLAIQDQGKVLQTVGFTRGKKDTYTRDLTITDNLSANKLNPYQTITLNFPFPITAADASKVTLLEDSVKRTNFELVKDSVDFLKYYVKFPWRQKRTYDLKLGAGTFTAIFNAKNKEVNKTFKMETTDSYGTLTLNVEVPDTSKSYIVQFINEKKTPIKSSVITKNSPIIFANYPAGKYFIRVIYDENKNGIWDTGNVKLGLQPEKIWYTTKEMSLRANWEREEQLAIPLTPPLVQENPNFNKKEPTPSDNTTPGLREAPKSLRKN</sequence>
<evidence type="ECO:0000313" key="5">
    <source>
        <dbReference type="EMBL" id="PWS32718.1"/>
    </source>
</evidence>
<feature type="signal peptide" evidence="3">
    <location>
        <begin position="1"/>
        <end position="29"/>
    </location>
</feature>
<evidence type="ECO:0000313" key="6">
    <source>
        <dbReference type="Proteomes" id="UP000245391"/>
    </source>
</evidence>
<dbReference type="PROSITE" id="PS51257">
    <property type="entry name" value="PROKAR_LIPOPROTEIN"/>
    <property type="match status" value="1"/>
</dbReference>
<evidence type="ECO:0000259" key="4">
    <source>
        <dbReference type="Pfam" id="PF13205"/>
    </source>
</evidence>
<evidence type="ECO:0000256" key="3">
    <source>
        <dbReference type="SAM" id="SignalP"/>
    </source>
</evidence>
<comment type="caution">
    <text evidence="5">The sequence shown here is derived from an EMBL/GenBank/DDBJ whole genome shotgun (WGS) entry which is preliminary data.</text>
</comment>
<feature type="domain" description="SbsA Ig-like" evidence="4">
    <location>
        <begin position="38"/>
        <end position="137"/>
    </location>
</feature>
<feature type="region of interest" description="Disordered" evidence="2">
    <location>
        <begin position="542"/>
        <end position="577"/>
    </location>
</feature>
<evidence type="ECO:0000256" key="2">
    <source>
        <dbReference type="SAM" id="MobiDB-lite"/>
    </source>
</evidence>
<evidence type="ECO:0000256" key="1">
    <source>
        <dbReference type="ARBA" id="ARBA00022729"/>
    </source>
</evidence>
<dbReference type="OrthoDB" id="9809989at2"/>
<organism evidence="5 6">
    <name type="scientific">Pedobacter paludis</name>
    <dbReference type="NCBI Taxonomy" id="2203212"/>
    <lineage>
        <taxon>Bacteria</taxon>
        <taxon>Pseudomonadati</taxon>
        <taxon>Bacteroidota</taxon>
        <taxon>Sphingobacteriia</taxon>
        <taxon>Sphingobacteriales</taxon>
        <taxon>Sphingobacteriaceae</taxon>
        <taxon>Pedobacter</taxon>
    </lineage>
</organism>
<dbReference type="InterPro" id="IPR013784">
    <property type="entry name" value="Carb-bd-like_fold"/>
</dbReference>
<dbReference type="GO" id="GO:0030246">
    <property type="term" value="F:carbohydrate binding"/>
    <property type="evidence" value="ECO:0007669"/>
    <property type="project" value="InterPro"/>
</dbReference>
<name>A0A317F5E6_9SPHI</name>
<dbReference type="SUPFAM" id="SSF49452">
    <property type="entry name" value="Starch-binding domain-like"/>
    <property type="match status" value="1"/>
</dbReference>
<reference evidence="6" key="1">
    <citation type="submission" date="2018-05" db="EMBL/GenBank/DDBJ databases">
        <title>Pedobacter paludis sp. nov., isolated from wetland soil.</title>
        <authorList>
            <person name="Zhang Y."/>
        </authorList>
    </citation>
    <scope>NUCLEOTIDE SEQUENCE [LARGE SCALE GENOMIC DNA]</scope>
    <source>
        <strain evidence="6">R-8</strain>
    </source>
</reference>
<keyword evidence="6" id="KW-1185">Reference proteome</keyword>
<keyword evidence="1 3" id="KW-0732">Signal</keyword>
<accession>A0A317F5E6</accession>
<dbReference type="RefSeq" id="WP_109928890.1">
    <property type="nucleotide sequence ID" value="NZ_QGNY01000002.1"/>
</dbReference>